<evidence type="ECO:0000256" key="5">
    <source>
        <dbReference type="ARBA" id="ARBA00023027"/>
    </source>
</evidence>
<dbReference type="RefSeq" id="WP_055508839.1">
    <property type="nucleotide sequence ID" value="NZ_BBZG01000006.1"/>
</dbReference>
<name>A0A1H8CVE0_9ACTN</name>
<organism evidence="9 10">
    <name type="scientific">Nonomuraea pusilla</name>
    <dbReference type="NCBI Taxonomy" id="46177"/>
    <lineage>
        <taxon>Bacteria</taxon>
        <taxon>Bacillati</taxon>
        <taxon>Actinomycetota</taxon>
        <taxon>Actinomycetes</taxon>
        <taxon>Streptosporangiales</taxon>
        <taxon>Streptosporangiaceae</taxon>
        <taxon>Nonomuraea</taxon>
    </lineage>
</organism>
<protein>
    <recommendedName>
        <fullName evidence="6">NADH-quinone oxidoreductase subunit D</fullName>
        <ecNumber evidence="6">7.1.1.-</ecNumber>
    </recommendedName>
    <alternativeName>
        <fullName evidence="6">NADH dehydrogenase I subunit D</fullName>
    </alternativeName>
    <alternativeName>
        <fullName evidence="6">NDH-1 subunit D</fullName>
    </alternativeName>
</protein>
<dbReference type="GO" id="GO:0005886">
    <property type="term" value="C:plasma membrane"/>
    <property type="evidence" value="ECO:0007669"/>
    <property type="project" value="UniProtKB-SubCell"/>
</dbReference>
<gene>
    <name evidence="6" type="primary">nuoD</name>
    <name evidence="9" type="ORF">SAMN05660976_06550</name>
</gene>
<dbReference type="InterPro" id="IPR022885">
    <property type="entry name" value="NDH1_su_D/H"/>
</dbReference>
<dbReference type="SUPFAM" id="SSF56762">
    <property type="entry name" value="HydB/Nqo4-like"/>
    <property type="match status" value="1"/>
</dbReference>
<dbReference type="PANTHER" id="PTHR11993:SF10">
    <property type="entry name" value="NADH DEHYDROGENASE [UBIQUINONE] IRON-SULFUR PROTEIN 2, MITOCHONDRIAL"/>
    <property type="match status" value="1"/>
</dbReference>
<accession>A0A1H8CVE0</accession>
<feature type="domain" description="NADH-quinone oxidoreductase subunit D" evidence="8">
    <location>
        <begin position="134"/>
        <end position="304"/>
    </location>
</feature>
<dbReference type="AlphaFoldDB" id="A0A1H8CVE0"/>
<dbReference type="GO" id="GO:0051287">
    <property type="term" value="F:NAD binding"/>
    <property type="evidence" value="ECO:0007669"/>
    <property type="project" value="InterPro"/>
</dbReference>
<sequence length="381" mass="42894">MTERVVGLGAGAKELATEDMILNIGPQHPSTHGVLRLRLTLDGERITAAEPIIGYMHRGAEKLFEVRDYRQIIMLANRHDWLSGFANELGVVLAAERLLGMEPPVRAVWARTLLAELNRALSHLMFLGSYPLELGAITPVFYAFDERERIQAVMEEISGGRMHYMFNRVGGLKEDLPYGWLDRVSEAVAETRRRVPDIENLILHNEIFTARTRGVGVLTREQILQYGVSGPIARASGVDIDLRRDDPYLAYPELPVKVVTRDAGDCHARFEVLFEQLRVSLDLADACVDRLRSLPRGPINQRLPKVLKVPEGHTYAWTENPLGINGYYLVSRGDKTPWRLKLRSASYSNIQVLREMLPGRLVADMIAILGSMFFVVGDIDK</sequence>
<keyword evidence="10" id="KW-1185">Reference proteome</keyword>
<dbReference type="HAMAP" id="MF_01358">
    <property type="entry name" value="NDH1_NuoD"/>
    <property type="match status" value="1"/>
</dbReference>
<keyword evidence="6" id="KW-0472">Membrane</keyword>
<evidence type="ECO:0000259" key="8">
    <source>
        <dbReference type="Pfam" id="PF00346"/>
    </source>
</evidence>
<dbReference type="InterPro" id="IPR001135">
    <property type="entry name" value="NADH_Q_OxRdtase_suD"/>
</dbReference>
<evidence type="ECO:0000256" key="6">
    <source>
        <dbReference type="HAMAP-Rule" id="MF_01358"/>
    </source>
</evidence>
<proteinExistence type="inferred from homology"/>
<keyword evidence="3 6" id="KW-0874">Quinone</keyword>
<dbReference type="InterPro" id="IPR014029">
    <property type="entry name" value="NADH_UbQ_OxRdtase_49kDa_CS"/>
</dbReference>
<keyword evidence="2 6" id="KW-0813">Transport</keyword>
<reference evidence="9 10" key="1">
    <citation type="submission" date="2016-10" db="EMBL/GenBank/DDBJ databases">
        <authorList>
            <person name="de Groot N.N."/>
        </authorList>
    </citation>
    <scope>NUCLEOTIDE SEQUENCE [LARGE SCALE GENOMIC DNA]</scope>
    <source>
        <strain evidence="9 10">DSM 43357</strain>
    </source>
</reference>
<dbReference type="EMBL" id="FOBF01000020">
    <property type="protein sequence ID" value="SEM98950.1"/>
    <property type="molecule type" value="Genomic_DNA"/>
</dbReference>
<keyword evidence="5 6" id="KW-0520">NAD</keyword>
<evidence type="ECO:0000256" key="4">
    <source>
        <dbReference type="ARBA" id="ARBA00022967"/>
    </source>
</evidence>
<comment type="subcellular location">
    <subcellularLocation>
        <location evidence="6">Cell membrane</location>
        <topology evidence="6">Peripheral membrane protein</topology>
        <orientation evidence="6">Cytoplasmic side</orientation>
    </subcellularLocation>
</comment>
<dbReference type="OrthoDB" id="9801496at2"/>
<comment type="similarity">
    <text evidence="1 6 7">Belongs to the complex I 49 kDa subunit family.</text>
</comment>
<dbReference type="EC" id="7.1.1.-" evidence="6"/>
<keyword evidence="6" id="KW-1003">Cell membrane</keyword>
<comment type="function">
    <text evidence="6">NDH-1 shuttles electrons from NADH, via FMN and iron-sulfur (Fe-S) centers, to quinones in the respiratory chain. The immediate electron acceptor for the enzyme in this species is believed to be a menaquinone. Couples the redox reaction to proton translocation (for every two electrons transferred, four hydrogen ions are translocated across the cytoplasmic membrane), and thus conserves the redox energy in a proton gradient.</text>
</comment>
<dbReference type="Proteomes" id="UP000198953">
    <property type="component" value="Unassembled WGS sequence"/>
</dbReference>
<evidence type="ECO:0000313" key="9">
    <source>
        <dbReference type="EMBL" id="SEM98950.1"/>
    </source>
</evidence>
<evidence type="ECO:0000256" key="2">
    <source>
        <dbReference type="ARBA" id="ARBA00022448"/>
    </source>
</evidence>
<evidence type="ECO:0000256" key="7">
    <source>
        <dbReference type="RuleBase" id="RU003685"/>
    </source>
</evidence>
<dbReference type="GO" id="GO:0048038">
    <property type="term" value="F:quinone binding"/>
    <property type="evidence" value="ECO:0007669"/>
    <property type="project" value="UniProtKB-KW"/>
</dbReference>
<feature type="domain" description="NADH-quinone oxidoreductase subunit D" evidence="8">
    <location>
        <begin position="307"/>
        <end position="381"/>
    </location>
</feature>
<dbReference type="PROSITE" id="PS00535">
    <property type="entry name" value="COMPLEX1_49K"/>
    <property type="match status" value="1"/>
</dbReference>
<dbReference type="GO" id="GO:0050136">
    <property type="term" value="F:NADH dehydrogenase (quinone) (non-electrogenic) activity"/>
    <property type="evidence" value="ECO:0007669"/>
    <property type="project" value="UniProtKB-UniRule"/>
</dbReference>
<dbReference type="STRING" id="46177.SAMN05660976_06550"/>
<keyword evidence="4 6" id="KW-1278">Translocase</keyword>
<dbReference type="Pfam" id="PF00346">
    <property type="entry name" value="Complex1_49kDa"/>
    <property type="match status" value="2"/>
</dbReference>
<dbReference type="Gene3D" id="1.10.645.10">
    <property type="entry name" value="Cytochrome-c3 Hydrogenase, chain B"/>
    <property type="match status" value="1"/>
</dbReference>
<evidence type="ECO:0000256" key="3">
    <source>
        <dbReference type="ARBA" id="ARBA00022719"/>
    </source>
</evidence>
<dbReference type="InterPro" id="IPR029014">
    <property type="entry name" value="NiFe-Hase_large"/>
</dbReference>
<evidence type="ECO:0000256" key="1">
    <source>
        <dbReference type="ARBA" id="ARBA00005769"/>
    </source>
</evidence>
<dbReference type="PANTHER" id="PTHR11993">
    <property type="entry name" value="NADH-UBIQUINONE OXIDOREDUCTASE 49 KDA SUBUNIT"/>
    <property type="match status" value="1"/>
</dbReference>
<evidence type="ECO:0000313" key="10">
    <source>
        <dbReference type="Proteomes" id="UP000198953"/>
    </source>
</evidence>
<comment type="catalytic activity">
    <reaction evidence="6">
        <text>a quinone + NADH + 5 H(+)(in) = a quinol + NAD(+) + 4 H(+)(out)</text>
        <dbReference type="Rhea" id="RHEA:57888"/>
        <dbReference type="ChEBI" id="CHEBI:15378"/>
        <dbReference type="ChEBI" id="CHEBI:24646"/>
        <dbReference type="ChEBI" id="CHEBI:57540"/>
        <dbReference type="ChEBI" id="CHEBI:57945"/>
        <dbReference type="ChEBI" id="CHEBI:132124"/>
    </reaction>
</comment>
<comment type="subunit">
    <text evidence="6">NDH-1 is composed of 14 different subunits. Subunits NuoB, C, D, E, F, and G constitute the peripheral sector of the complex.</text>
</comment>